<protein>
    <recommendedName>
        <fullName evidence="3">Lipoprotein</fullName>
    </recommendedName>
</protein>
<evidence type="ECO:0000313" key="2">
    <source>
        <dbReference type="Proteomes" id="UP001500027"/>
    </source>
</evidence>
<sequence>MKKLIAIILLLTLNSCYLLKENGIEFTIENKSDFPIENVKFSTSEKLAVMEFDKIEPNQSVSEFLSMKNNKSDGSYTLEFTRSNGIKESRGFGYYTNGGALDRWVEFEIQNDTITRKFSGTGY</sequence>
<gene>
    <name evidence="1" type="ORF">GCM10022257_09990</name>
</gene>
<evidence type="ECO:0008006" key="3">
    <source>
        <dbReference type="Google" id="ProtNLM"/>
    </source>
</evidence>
<dbReference type="Proteomes" id="UP001500027">
    <property type="component" value="Unassembled WGS sequence"/>
</dbReference>
<dbReference type="EMBL" id="BAABAV010000001">
    <property type="protein sequence ID" value="GAA4268898.1"/>
    <property type="molecule type" value="Genomic_DNA"/>
</dbReference>
<keyword evidence="2" id="KW-1185">Reference proteome</keyword>
<accession>A0ABP8E9G9</accession>
<organism evidence="1 2">
    <name type="scientific">Hyunsoonleella aestuarii</name>
    <dbReference type="NCBI Taxonomy" id="912802"/>
    <lineage>
        <taxon>Bacteria</taxon>
        <taxon>Pseudomonadati</taxon>
        <taxon>Bacteroidota</taxon>
        <taxon>Flavobacteriia</taxon>
        <taxon>Flavobacteriales</taxon>
        <taxon>Flavobacteriaceae</taxon>
    </lineage>
</organism>
<evidence type="ECO:0000313" key="1">
    <source>
        <dbReference type="EMBL" id="GAA4268898.1"/>
    </source>
</evidence>
<comment type="caution">
    <text evidence="1">The sequence shown here is derived from an EMBL/GenBank/DDBJ whole genome shotgun (WGS) entry which is preliminary data.</text>
</comment>
<reference evidence="2" key="1">
    <citation type="journal article" date="2019" name="Int. J. Syst. Evol. Microbiol.">
        <title>The Global Catalogue of Microorganisms (GCM) 10K type strain sequencing project: providing services to taxonomists for standard genome sequencing and annotation.</title>
        <authorList>
            <consortium name="The Broad Institute Genomics Platform"/>
            <consortium name="The Broad Institute Genome Sequencing Center for Infectious Disease"/>
            <person name="Wu L."/>
            <person name="Ma J."/>
        </authorList>
    </citation>
    <scope>NUCLEOTIDE SEQUENCE [LARGE SCALE GENOMIC DNA]</scope>
    <source>
        <strain evidence="2">JCM 17452</strain>
    </source>
</reference>
<dbReference type="RefSeq" id="WP_139001172.1">
    <property type="nucleotide sequence ID" value="NZ_BAABAV010000001.1"/>
</dbReference>
<proteinExistence type="predicted"/>
<name>A0ABP8E9G9_9FLAO</name>